<organism evidence="1">
    <name type="scientific">Anguilla anguilla</name>
    <name type="common">European freshwater eel</name>
    <name type="synonym">Muraena anguilla</name>
    <dbReference type="NCBI Taxonomy" id="7936"/>
    <lineage>
        <taxon>Eukaryota</taxon>
        <taxon>Metazoa</taxon>
        <taxon>Chordata</taxon>
        <taxon>Craniata</taxon>
        <taxon>Vertebrata</taxon>
        <taxon>Euteleostomi</taxon>
        <taxon>Actinopterygii</taxon>
        <taxon>Neopterygii</taxon>
        <taxon>Teleostei</taxon>
        <taxon>Anguilliformes</taxon>
        <taxon>Anguillidae</taxon>
        <taxon>Anguilla</taxon>
    </lineage>
</organism>
<dbReference type="EMBL" id="GBXM01029175">
    <property type="protein sequence ID" value="JAH79402.1"/>
    <property type="molecule type" value="Transcribed_RNA"/>
</dbReference>
<accession>A0A0E9VMW8</accession>
<protein>
    <submittedName>
        <fullName evidence="1">Uncharacterized protein</fullName>
    </submittedName>
</protein>
<sequence length="45" mass="5171">MIQKCPQFNDIPNEDRLPYLLGEEKGCCILAAQFVFSCHTLRDNV</sequence>
<name>A0A0E9VMW8_ANGAN</name>
<proteinExistence type="predicted"/>
<reference evidence="1" key="2">
    <citation type="journal article" date="2015" name="Fish Shellfish Immunol.">
        <title>Early steps in the European eel (Anguilla anguilla)-Vibrio vulnificus interaction in the gills: Role of the RtxA13 toxin.</title>
        <authorList>
            <person name="Callol A."/>
            <person name="Pajuelo D."/>
            <person name="Ebbesson L."/>
            <person name="Teles M."/>
            <person name="MacKenzie S."/>
            <person name="Amaro C."/>
        </authorList>
    </citation>
    <scope>NUCLEOTIDE SEQUENCE</scope>
</reference>
<evidence type="ECO:0000313" key="1">
    <source>
        <dbReference type="EMBL" id="JAH79402.1"/>
    </source>
</evidence>
<dbReference type="AlphaFoldDB" id="A0A0E9VMW8"/>
<reference evidence="1" key="1">
    <citation type="submission" date="2014-11" db="EMBL/GenBank/DDBJ databases">
        <authorList>
            <person name="Amaro Gonzalez C."/>
        </authorList>
    </citation>
    <scope>NUCLEOTIDE SEQUENCE</scope>
</reference>